<name>M0KSV3_9EURY</name>
<dbReference type="PANTHER" id="PTHR42924">
    <property type="entry name" value="EXONUCLEASE"/>
    <property type="match status" value="1"/>
</dbReference>
<sequence>MYTVDLHTHTRFFHGFESRPTAYDPLGAQLVRLASRWHSLDGVALTNHDYSPGYESGTTETLFVPGIEISTTAGHVLVVGPDPPRRTTPGTLTPTEVVSLAHERGCAAIIAHPFRRSDVRKSGAEFDAVEVNGKHPGNIERVRKLADTLSVPIVGGSDAHYPFEVGRAFTRIEASRLTPETVVEAIQAGRVEPQLRSTAFDEAIQTAYRYIHRYR</sequence>
<dbReference type="AlphaFoldDB" id="M0KSV3"/>
<dbReference type="GO" id="GO:0004534">
    <property type="term" value="F:5'-3' RNA exonuclease activity"/>
    <property type="evidence" value="ECO:0007669"/>
    <property type="project" value="TreeGrafter"/>
</dbReference>
<comment type="caution">
    <text evidence="1">The sequence shown here is derived from an EMBL/GenBank/DDBJ whole genome shotgun (WGS) entry which is preliminary data.</text>
</comment>
<proteinExistence type="predicted"/>
<dbReference type="SUPFAM" id="SSF89550">
    <property type="entry name" value="PHP domain-like"/>
    <property type="match status" value="1"/>
</dbReference>
<dbReference type="PATRIC" id="fig|1227452.3.peg.1095"/>
<dbReference type="Pfam" id="PF13263">
    <property type="entry name" value="PHP_C"/>
    <property type="match status" value="1"/>
</dbReference>
<accession>M0KSV3</accession>
<dbReference type="Gene3D" id="3.20.20.140">
    <property type="entry name" value="Metal-dependent hydrolases"/>
    <property type="match status" value="1"/>
</dbReference>
<dbReference type="Proteomes" id="UP000011623">
    <property type="component" value="Unassembled WGS sequence"/>
</dbReference>
<keyword evidence="2" id="KW-1185">Reference proteome</keyword>
<evidence type="ECO:0000313" key="2">
    <source>
        <dbReference type="Proteomes" id="UP000011623"/>
    </source>
</evidence>
<dbReference type="PANTHER" id="PTHR42924:SF3">
    <property type="entry name" value="POLYMERASE_HISTIDINOL PHOSPHATASE N-TERMINAL DOMAIN-CONTAINING PROTEIN"/>
    <property type="match status" value="1"/>
</dbReference>
<dbReference type="InterPro" id="IPR052018">
    <property type="entry name" value="PHP_domain"/>
</dbReference>
<dbReference type="EMBL" id="AOLW01000012">
    <property type="protein sequence ID" value="EMA23289.1"/>
    <property type="molecule type" value="Genomic_DNA"/>
</dbReference>
<dbReference type="InterPro" id="IPR016195">
    <property type="entry name" value="Pol/histidinol_Pase-like"/>
</dbReference>
<reference evidence="1 2" key="1">
    <citation type="journal article" date="2014" name="PLoS Genet.">
        <title>Phylogenetically driven sequencing of extremely halophilic archaea reveals strategies for static and dynamic osmo-response.</title>
        <authorList>
            <person name="Becker E.A."/>
            <person name="Seitzer P.M."/>
            <person name="Tritt A."/>
            <person name="Larsen D."/>
            <person name="Krusor M."/>
            <person name="Yao A.I."/>
            <person name="Wu D."/>
            <person name="Madern D."/>
            <person name="Eisen J.A."/>
            <person name="Darling A.E."/>
            <person name="Facciotti M.T."/>
        </authorList>
    </citation>
    <scope>NUCLEOTIDE SEQUENCE [LARGE SCALE GENOMIC DNA]</scope>
    <source>
        <strain evidence="1 2">JCM 13557</strain>
    </source>
</reference>
<evidence type="ECO:0000313" key="1">
    <source>
        <dbReference type="EMBL" id="EMA23289.1"/>
    </source>
</evidence>
<gene>
    <name evidence="1" type="ORF">C442_05486</name>
</gene>
<organism evidence="1 2">
    <name type="scientific">Haloarcula amylolytica JCM 13557</name>
    <dbReference type="NCBI Taxonomy" id="1227452"/>
    <lineage>
        <taxon>Archaea</taxon>
        <taxon>Methanobacteriati</taxon>
        <taxon>Methanobacteriota</taxon>
        <taxon>Stenosarchaea group</taxon>
        <taxon>Halobacteria</taxon>
        <taxon>Halobacteriales</taxon>
        <taxon>Haloarculaceae</taxon>
        <taxon>Haloarcula</taxon>
    </lineage>
</organism>
<protein>
    <submittedName>
        <fullName evidence="1">PHP domain protein</fullName>
    </submittedName>
</protein>
<dbReference type="RefSeq" id="WP_008308492.1">
    <property type="nucleotide sequence ID" value="NZ_AOLW01000012.1"/>
</dbReference>
<dbReference type="GO" id="GO:0035312">
    <property type="term" value="F:5'-3' DNA exonuclease activity"/>
    <property type="evidence" value="ECO:0007669"/>
    <property type="project" value="TreeGrafter"/>
</dbReference>